<dbReference type="Proteomes" id="UP001057498">
    <property type="component" value="Chromosome"/>
</dbReference>
<feature type="region of interest" description="Disordered" evidence="1">
    <location>
        <begin position="42"/>
        <end position="107"/>
    </location>
</feature>
<evidence type="ECO:0000313" key="3">
    <source>
        <dbReference type="Proteomes" id="UP001057498"/>
    </source>
</evidence>
<organism evidence="2 3">
    <name type="scientific">Sphaerotilus microaerophilus</name>
    <dbReference type="NCBI Taxonomy" id="2914710"/>
    <lineage>
        <taxon>Bacteria</taxon>
        <taxon>Pseudomonadati</taxon>
        <taxon>Pseudomonadota</taxon>
        <taxon>Betaproteobacteria</taxon>
        <taxon>Burkholderiales</taxon>
        <taxon>Sphaerotilaceae</taxon>
        <taxon>Sphaerotilus</taxon>
    </lineage>
</organism>
<accession>A0ABM7YKL0</accession>
<dbReference type="EMBL" id="AP025730">
    <property type="protein sequence ID" value="BDI04903.1"/>
    <property type="molecule type" value="Genomic_DNA"/>
</dbReference>
<evidence type="ECO:0000256" key="1">
    <source>
        <dbReference type="SAM" id="MobiDB-lite"/>
    </source>
</evidence>
<keyword evidence="3" id="KW-1185">Reference proteome</keyword>
<reference evidence="2" key="1">
    <citation type="submission" date="2022-04" db="EMBL/GenBank/DDBJ databases">
        <title>Whole genome sequence of Sphaerotilus sp. FB-5.</title>
        <authorList>
            <person name="Takeda M."/>
            <person name="Narihara S."/>
            <person name="Akimoto M."/>
            <person name="Akimoto R."/>
            <person name="Nishiyashiki S."/>
            <person name="Murakami T."/>
        </authorList>
    </citation>
    <scope>NUCLEOTIDE SEQUENCE</scope>
    <source>
        <strain evidence="2">FB-5</strain>
    </source>
</reference>
<protein>
    <submittedName>
        <fullName evidence="2">Uncharacterized protein</fullName>
    </submittedName>
</protein>
<feature type="region of interest" description="Disordered" evidence="1">
    <location>
        <begin position="1"/>
        <end position="25"/>
    </location>
</feature>
<sequence>MSCAVMTLTPKGRPRGSSLKREPVTTTWSREAAAWAATIGEAAQPATHRDTAARRRGGNAASVREGNFIGSQGTWCAPPASPQVDAKRPLHNGSGLLSAGIRADGRTPVTFPVRDATQWFVHSGRERELPSAYRCGGSAG</sequence>
<gene>
    <name evidence="2" type="ORF">CATMQ487_18730</name>
</gene>
<name>A0ABM7YKL0_9BURK</name>
<evidence type="ECO:0000313" key="2">
    <source>
        <dbReference type="EMBL" id="BDI04903.1"/>
    </source>
</evidence>
<proteinExistence type="predicted"/>